<dbReference type="OrthoDB" id="1211981at2759"/>
<dbReference type="AlphaFoldDB" id="A0A2I4DZN1"/>
<dbReference type="Gramene" id="Jr11_18150_p1">
    <property type="protein sequence ID" value="cds.Jr11_18150_p1"/>
    <property type="gene ID" value="Jr11_18150"/>
</dbReference>
<dbReference type="SUPFAM" id="SSF49764">
    <property type="entry name" value="HSP20-like chaperones"/>
    <property type="match status" value="1"/>
</dbReference>
<dbReference type="STRING" id="51240.A0A2I4DZN1"/>
<dbReference type="InterPro" id="IPR008978">
    <property type="entry name" value="HSP20-like_chaperone"/>
</dbReference>
<dbReference type="GeneID" id="108984952"/>
<organism evidence="2 3">
    <name type="scientific">Juglans regia</name>
    <name type="common">English walnut</name>
    <dbReference type="NCBI Taxonomy" id="51240"/>
    <lineage>
        <taxon>Eukaryota</taxon>
        <taxon>Viridiplantae</taxon>
        <taxon>Streptophyta</taxon>
        <taxon>Embryophyta</taxon>
        <taxon>Tracheophyta</taxon>
        <taxon>Spermatophyta</taxon>
        <taxon>Magnoliopsida</taxon>
        <taxon>eudicotyledons</taxon>
        <taxon>Gunneridae</taxon>
        <taxon>Pentapetalae</taxon>
        <taxon>rosids</taxon>
        <taxon>fabids</taxon>
        <taxon>Fagales</taxon>
        <taxon>Juglandaceae</taxon>
        <taxon>Juglans</taxon>
    </lineage>
</organism>
<comment type="similarity">
    <text evidence="1">Belongs to the small heat shock protein (HSP20) family.</text>
</comment>
<dbReference type="PANTHER" id="PTHR34661:SF2">
    <property type="entry name" value="SHSP DOMAIN-CONTAINING PROTEIN"/>
    <property type="match status" value="1"/>
</dbReference>
<dbReference type="InterPro" id="IPR039321">
    <property type="entry name" value="IDM2/3-like"/>
</dbReference>
<dbReference type="RefSeq" id="XP_018812609.1">
    <property type="nucleotide sequence ID" value="XM_018957064.2"/>
</dbReference>
<dbReference type="PANTHER" id="PTHR34661">
    <property type="entry name" value="INCREASED DNA METHYLATION 3"/>
    <property type="match status" value="1"/>
</dbReference>
<dbReference type="PROSITE" id="PS01031">
    <property type="entry name" value="SHSP"/>
    <property type="match status" value="1"/>
</dbReference>
<accession>A0A2I4DZN1</accession>
<gene>
    <name evidence="3" type="primary">LOC108984952</name>
</gene>
<name>A0A2I4DZN1_JUGRE</name>
<evidence type="ECO:0000313" key="3">
    <source>
        <dbReference type="RefSeq" id="XP_018812609.1"/>
    </source>
</evidence>
<proteinExistence type="inferred from homology"/>
<evidence type="ECO:0000256" key="1">
    <source>
        <dbReference type="PROSITE-ProRule" id="PRU00285"/>
    </source>
</evidence>
<evidence type="ECO:0000313" key="2">
    <source>
        <dbReference type="Proteomes" id="UP000235220"/>
    </source>
</evidence>
<dbReference type="Proteomes" id="UP000235220">
    <property type="component" value="Chromosome 11"/>
</dbReference>
<dbReference type="FunCoup" id="A0A2I4DZN1">
    <property type="interactions" value="114"/>
</dbReference>
<reference evidence="3" key="1">
    <citation type="submission" date="2025-08" db="UniProtKB">
        <authorList>
            <consortium name="RefSeq"/>
        </authorList>
    </citation>
    <scope>IDENTIFICATION</scope>
    <source>
        <tissue evidence="3">Leaves</tissue>
    </source>
</reference>
<dbReference type="KEGG" id="jre:108984952"/>
<dbReference type="Gene3D" id="2.60.40.790">
    <property type="match status" value="1"/>
</dbReference>
<sequence length="146" mass="15687">MNVQGFVDHSQMKPSVVLTGTAKEGSNAPPVGLVDIGTSEGAYLFRVALPGVRKDQSGKLKCEIQRDGRVHIEGVITRAGVLKDTSTVYQMKVQELCPSGPFTISFNLPGPVDPRLSSPTFRPDGILEVVVFKQRTPATDGRCPPP</sequence>
<dbReference type="FunFam" id="2.60.40.790:FF:000049">
    <property type="entry name" value="Increased DNA methylation 3"/>
    <property type="match status" value="1"/>
</dbReference>
<keyword evidence="2" id="KW-1185">Reference proteome</keyword>
<dbReference type="GO" id="GO:0005634">
    <property type="term" value="C:nucleus"/>
    <property type="evidence" value="ECO:0000318"/>
    <property type="project" value="GO_Central"/>
</dbReference>
<protein>
    <submittedName>
        <fullName evidence="3">Increased DNA methylation 3 isoform X1</fullName>
    </submittedName>
</protein>
<dbReference type="CDD" id="cd06464">
    <property type="entry name" value="ACD_sHsps-like"/>
    <property type="match status" value="1"/>
</dbReference>
<dbReference type="InterPro" id="IPR002068">
    <property type="entry name" value="A-crystallin/Hsp20_dom"/>
</dbReference>